<dbReference type="InterPro" id="IPR050811">
    <property type="entry name" value="Phosphate_ABC_transporter"/>
</dbReference>
<sequence length="299" mass="31674">MSYSPPKVSLVQVKHNGNPATYRKFVMKKTVIGAIALMGALAVTPVMAKETISAVGSNSVTPLMEVFSETYAKKNPEVFIEVQGPGSSAGIKAAKNGSADLGMSSRNLKDSEKEPTLMEEAIALDGIAVVVHPSNAVKGLTAEQVSEIYKGEITNWKQVGGEDKPIVAVTRDTASGTRGAFEDIMSLKKKIADKEVSAISQRAQVANGNGALKTIVASNPYAIGYISLGTVDTSVHALSVDGVEASVDNVKNGTYKVSRPFLVLYQQGKPSAQAQKFLQWMLSPEAQKIVADKGYIAVN</sequence>
<evidence type="ECO:0000256" key="3">
    <source>
        <dbReference type="ARBA" id="ARBA00011529"/>
    </source>
</evidence>
<dbReference type="CDD" id="cd13653">
    <property type="entry name" value="PBP2_phosphate_like_1"/>
    <property type="match status" value="1"/>
</dbReference>
<evidence type="ECO:0000259" key="9">
    <source>
        <dbReference type="Pfam" id="PF12849"/>
    </source>
</evidence>
<evidence type="ECO:0000313" key="10">
    <source>
        <dbReference type="EMBL" id="ABQ18636.1"/>
    </source>
</evidence>
<keyword evidence="5" id="KW-1003">Cell membrane</keyword>
<comment type="function">
    <text evidence="8">Involved in the system for phosphate transport across the cytoplasmic membrane.</text>
</comment>
<dbReference type="GO" id="GO:0007155">
    <property type="term" value="P:cell adhesion"/>
    <property type="evidence" value="ECO:0007669"/>
    <property type="project" value="UniProtKB-UniRule"/>
</dbReference>
<accession>A0A0H3AFJ3</accession>
<dbReference type="GO" id="GO:0042597">
    <property type="term" value="C:periplasmic space"/>
    <property type="evidence" value="ECO:0007669"/>
    <property type="project" value="UniProtKB-SubCell"/>
</dbReference>
<dbReference type="Gene3D" id="3.40.190.10">
    <property type="entry name" value="Periplasmic binding protein-like II"/>
    <property type="match status" value="2"/>
</dbReference>
<proteinExistence type="inferred from homology"/>
<dbReference type="SUPFAM" id="SSF53850">
    <property type="entry name" value="Periplasmic binding protein-like II"/>
    <property type="match status" value="1"/>
</dbReference>
<evidence type="ECO:0000256" key="6">
    <source>
        <dbReference type="ARBA" id="ARBA00022729"/>
    </source>
</evidence>
<evidence type="ECO:0000256" key="8">
    <source>
        <dbReference type="RuleBase" id="RU367119"/>
    </source>
</evidence>
<keyword evidence="6" id="KW-0732">Signal</keyword>
<evidence type="ECO:0000256" key="4">
    <source>
        <dbReference type="ARBA" id="ARBA00022448"/>
    </source>
</evidence>
<comment type="similarity">
    <text evidence="2 8">Belongs to the PstS family.</text>
</comment>
<comment type="function">
    <text evidence="1">Part of the ABC transporter complex PstSACB involved in phosphate import.</text>
</comment>
<dbReference type="InterPro" id="IPR024370">
    <property type="entry name" value="PBP_domain"/>
</dbReference>
<dbReference type="GO" id="GO:0005576">
    <property type="term" value="C:extracellular region"/>
    <property type="evidence" value="ECO:0007669"/>
    <property type="project" value="UniProtKB-SubCell"/>
</dbReference>
<evidence type="ECO:0000313" key="11">
    <source>
        <dbReference type="Proteomes" id="UP000000249"/>
    </source>
</evidence>
<feature type="domain" description="PBP" evidence="9">
    <location>
        <begin position="49"/>
        <end position="285"/>
    </location>
</feature>
<evidence type="ECO:0000256" key="5">
    <source>
        <dbReference type="ARBA" id="ARBA00022475"/>
    </source>
</evidence>
<dbReference type="PANTHER" id="PTHR30570">
    <property type="entry name" value="PERIPLASMIC PHOSPHATE BINDING COMPONENT OF PHOSPHATE ABC TRANSPORTER"/>
    <property type="match status" value="1"/>
</dbReference>
<evidence type="ECO:0000256" key="1">
    <source>
        <dbReference type="ARBA" id="ARBA00002841"/>
    </source>
</evidence>
<dbReference type="Pfam" id="PF12849">
    <property type="entry name" value="PBP_like_2"/>
    <property type="match status" value="1"/>
</dbReference>
<dbReference type="eggNOG" id="COG0226">
    <property type="taxonomic scope" value="Bacteria"/>
</dbReference>
<dbReference type="GO" id="GO:0006817">
    <property type="term" value="P:phosphate ion transport"/>
    <property type="evidence" value="ECO:0007669"/>
    <property type="project" value="UniProtKB-UniRule"/>
</dbReference>
<keyword evidence="8" id="KW-0964">Secreted</keyword>
<dbReference type="InterPro" id="IPR011862">
    <property type="entry name" value="Phos-bd"/>
</dbReference>
<comment type="subunit">
    <text evidence="3">The complex is composed of two ATP-binding proteins (PstB), two transmembrane proteins (PstC and PstA) and a solute-binding protein (PstS).</text>
</comment>
<dbReference type="Proteomes" id="UP000000249">
    <property type="component" value="Chromosome 2"/>
</dbReference>
<dbReference type="PANTHER" id="PTHR30570:SF1">
    <property type="entry name" value="PHOSPHATE-BINDING PROTEIN PSTS"/>
    <property type="match status" value="1"/>
</dbReference>
<keyword evidence="7" id="KW-0472">Membrane</keyword>
<dbReference type="KEGG" id="vco:VC0395_0069"/>
<protein>
    <recommendedName>
        <fullName evidence="8">Phosphate-binding protein</fullName>
    </recommendedName>
</protein>
<keyword evidence="4 8" id="KW-0813">Transport</keyword>
<evidence type="ECO:0000256" key="2">
    <source>
        <dbReference type="ARBA" id="ARBA00008725"/>
    </source>
</evidence>
<dbReference type="NCBIfam" id="TIGR02136">
    <property type="entry name" value="ptsS_2"/>
    <property type="match status" value="1"/>
</dbReference>
<comment type="subcellular location">
    <subcellularLocation>
        <location evidence="8">Periplasm</location>
    </subcellularLocation>
    <subcellularLocation>
        <location evidence="8">Secreted</location>
    </subcellularLocation>
</comment>
<evidence type="ECO:0000256" key="7">
    <source>
        <dbReference type="ARBA" id="ARBA00023136"/>
    </source>
</evidence>
<reference evidence="10 11" key="1">
    <citation type="submission" date="2007-03" db="EMBL/GenBank/DDBJ databases">
        <authorList>
            <person name="Heidelberg J."/>
        </authorList>
    </citation>
    <scope>NUCLEOTIDE SEQUENCE [LARGE SCALE GENOMIC DNA]</scope>
    <source>
        <strain evidence="11">ATCC 39541 / Classical Ogawa 395 / O395</strain>
    </source>
</reference>
<organism evidence="10 11">
    <name type="scientific">Vibrio cholerae serotype O1 (strain ATCC 39541 / Classical Ogawa 395 / O395)</name>
    <dbReference type="NCBI Taxonomy" id="345073"/>
    <lineage>
        <taxon>Bacteria</taxon>
        <taxon>Pseudomonadati</taxon>
        <taxon>Pseudomonadota</taxon>
        <taxon>Gammaproteobacteria</taxon>
        <taxon>Vibrionales</taxon>
        <taxon>Vibrionaceae</taxon>
        <taxon>Vibrio</taxon>
    </lineage>
</organism>
<name>A0A0H3AFJ3_VIBC3</name>
<dbReference type="FunFam" id="3.40.190.10:FF:000107">
    <property type="entry name" value="Phosphate ABC transporter, phosphate-binding protein"/>
    <property type="match status" value="1"/>
</dbReference>
<dbReference type="PATRIC" id="fig|345073.21.peg.2822"/>
<gene>
    <name evidence="10" type="primary">pstS</name>
    <name evidence="10" type="ordered locus">VC0395_0069</name>
</gene>
<keyword evidence="8" id="KW-0574">Periplasm</keyword>
<keyword evidence="8" id="KW-0592">Phosphate transport</keyword>
<dbReference type="EMBL" id="CP000626">
    <property type="protein sequence ID" value="ABQ18636.1"/>
    <property type="molecule type" value="Genomic_DNA"/>
</dbReference>
<dbReference type="KEGG" id="vcr:VC395_A0063"/>
<dbReference type="AlphaFoldDB" id="A0A0H3AFJ3"/>
<dbReference type="GO" id="GO:0042301">
    <property type="term" value="F:phosphate ion binding"/>
    <property type="evidence" value="ECO:0007669"/>
    <property type="project" value="UniProtKB-UniRule"/>
</dbReference>